<keyword evidence="1" id="KW-1133">Transmembrane helix</keyword>
<evidence type="ECO:0008006" key="4">
    <source>
        <dbReference type="Google" id="ProtNLM"/>
    </source>
</evidence>
<keyword evidence="3" id="KW-1185">Reference proteome</keyword>
<dbReference type="RefSeq" id="WP_124565061.1">
    <property type="nucleotide sequence ID" value="NZ_JARRRY010000007.1"/>
</dbReference>
<accession>A0ABT6H7J2</accession>
<feature type="transmembrane region" description="Helical" evidence="1">
    <location>
        <begin position="20"/>
        <end position="42"/>
    </location>
</feature>
<keyword evidence="1" id="KW-0472">Membrane</keyword>
<name>A0ABT6H7J2_9BACI</name>
<feature type="transmembrane region" description="Helical" evidence="1">
    <location>
        <begin position="203"/>
        <end position="223"/>
    </location>
</feature>
<feature type="transmembrane region" description="Helical" evidence="1">
    <location>
        <begin position="171"/>
        <end position="196"/>
    </location>
</feature>
<dbReference type="Proteomes" id="UP001218246">
    <property type="component" value="Unassembled WGS sequence"/>
</dbReference>
<evidence type="ECO:0000313" key="2">
    <source>
        <dbReference type="EMBL" id="MDG5754341.1"/>
    </source>
</evidence>
<sequence length="273" mass="31596">MQSIFRKRLINRYSISSFTFFTFTLFISFFLSSSIIESIFLYDYSSGDLAGKGRLFLAKNYFSNATWELMVFDSMYYSLFIFTLPATLPVIQFYNEGRGYLLYTYGRVKNYKRMLYKTILLYSFISGLCFACPQLIFYIFTAWFNPNYVNENLGIFKSVSAFLPANDAISYFIYVCFIVNFLFGFIYGFFACAVALWTEKAYFVVLIPFVYYLVLSNLAASFHLELVSPLLGILYNSYSDVSISQISVPLLIPLLMGILLIMLHLRKGDKFGI</sequence>
<reference evidence="2 3" key="1">
    <citation type="submission" date="2023-04" db="EMBL/GenBank/DDBJ databases">
        <title>Ectobacillus antri isolated from activated sludge.</title>
        <authorList>
            <person name="Yan P."/>
            <person name="Liu X."/>
        </authorList>
    </citation>
    <scope>NUCLEOTIDE SEQUENCE [LARGE SCALE GENOMIC DNA]</scope>
    <source>
        <strain evidence="2 3">C18H</strain>
    </source>
</reference>
<gene>
    <name evidence="2" type="ORF">P6P90_10205</name>
</gene>
<feature type="transmembrane region" description="Helical" evidence="1">
    <location>
        <begin position="75"/>
        <end position="94"/>
    </location>
</feature>
<organism evidence="2 3">
    <name type="scientific">Ectobacillus antri</name>
    <dbReference type="NCBI Taxonomy" id="2486280"/>
    <lineage>
        <taxon>Bacteria</taxon>
        <taxon>Bacillati</taxon>
        <taxon>Bacillota</taxon>
        <taxon>Bacilli</taxon>
        <taxon>Bacillales</taxon>
        <taxon>Bacillaceae</taxon>
        <taxon>Ectobacillus</taxon>
    </lineage>
</organism>
<keyword evidence="1" id="KW-0812">Transmembrane</keyword>
<proteinExistence type="predicted"/>
<feature type="transmembrane region" description="Helical" evidence="1">
    <location>
        <begin position="243"/>
        <end position="265"/>
    </location>
</feature>
<comment type="caution">
    <text evidence="2">The sequence shown here is derived from an EMBL/GenBank/DDBJ whole genome shotgun (WGS) entry which is preliminary data.</text>
</comment>
<evidence type="ECO:0000313" key="3">
    <source>
        <dbReference type="Proteomes" id="UP001218246"/>
    </source>
</evidence>
<feature type="transmembrane region" description="Helical" evidence="1">
    <location>
        <begin position="115"/>
        <end position="140"/>
    </location>
</feature>
<dbReference type="EMBL" id="JARULN010000008">
    <property type="protein sequence ID" value="MDG5754341.1"/>
    <property type="molecule type" value="Genomic_DNA"/>
</dbReference>
<protein>
    <recommendedName>
        <fullName evidence="4">ABC transporter permease</fullName>
    </recommendedName>
</protein>
<evidence type="ECO:0000256" key="1">
    <source>
        <dbReference type="SAM" id="Phobius"/>
    </source>
</evidence>